<keyword evidence="8" id="KW-1185">Reference proteome</keyword>
<organism evidence="7 8">
    <name type="scientific">Candidula unifasciata</name>
    <dbReference type="NCBI Taxonomy" id="100452"/>
    <lineage>
        <taxon>Eukaryota</taxon>
        <taxon>Metazoa</taxon>
        <taxon>Spiralia</taxon>
        <taxon>Lophotrochozoa</taxon>
        <taxon>Mollusca</taxon>
        <taxon>Gastropoda</taxon>
        <taxon>Heterobranchia</taxon>
        <taxon>Euthyneura</taxon>
        <taxon>Panpulmonata</taxon>
        <taxon>Eupulmonata</taxon>
        <taxon>Stylommatophora</taxon>
        <taxon>Helicina</taxon>
        <taxon>Helicoidea</taxon>
        <taxon>Geomitridae</taxon>
        <taxon>Candidula</taxon>
    </lineage>
</organism>
<protein>
    <recommendedName>
        <fullName evidence="4">Oxidation resistance protein 1</fullName>
    </recommendedName>
</protein>
<dbReference type="EMBL" id="CAJHNH020005868">
    <property type="protein sequence ID" value="CAG5133035.1"/>
    <property type="molecule type" value="Genomic_DNA"/>
</dbReference>
<accession>A0A8S3ZZJ0</accession>
<evidence type="ECO:0000256" key="4">
    <source>
        <dbReference type="ARBA" id="ARBA00040604"/>
    </source>
</evidence>
<feature type="compositionally biased region" description="Polar residues" evidence="5">
    <location>
        <begin position="265"/>
        <end position="275"/>
    </location>
</feature>
<evidence type="ECO:0000256" key="2">
    <source>
        <dbReference type="ARBA" id="ARBA00009540"/>
    </source>
</evidence>
<dbReference type="PANTHER" id="PTHR23354:SF62">
    <property type="entry name" value="MUSTARD, ISOFORM V"/>
    <property type="match status" value="1"/>
</dbReference>
<proteinExistence type="inferred from homology"/>
<feature type="region of interest" description="Disordered" evidence="5">
    <location>
        <begin position="294"/>
        <end position="319"/>
    </location>
</feature>
<reference evidence="7" key="1">
    <citation type="submission" date="2021-04" db="EMBL/GenBank/DDBJ databases">
        <authorList>
            <consortium name="Molecular Ecology Group"/>
        </authorList>
    </citation>
    <scope>NUCLEOTIDE SEQUENCE</scope>
</reference>
<feature type="compositionally biased region" description="Basic and acidic residues" evidence="5">
    <location>
        <begin position="200"/>
        <end position="221"/>
    </location>
</feature>
<feature type="compositionally biased region" description="Basic and acidic residues" evidence="5">
    <location>
        <begin position="249"/>
        <end position="260"/>
    </location>
</feature>
<dbReference type="PANTHER" id="PTHR23354">
    <property type="entry name" value="NUCLEOLAR PROTEIN 7/ESTROGEN RECEPTOR COACTIVATOR-RELATED"/>
    <property type="match status" value="1"/>
</dbReference>
<dbReference type="SMART" id="SM00584">
    <property type="entry name" value="TLDc"/>
    <property type="match status" value="1"/>
</dbReference>
<dbReference type="GO" id="GO:0005634">
    <property type="term" value="C:nucleus"/>
    <property type="evidence" value="ECO:0007669"/>
    <property type="project" value="TreeGrafter"/>
</dbReference>
<dbReference type="GO" id="GO:0006979">
    <property type="term" value="P:response to oxidative stress"/>
    <property type="evidence" value="ECO:0007669"/>
    <property type="project" value="TreeGrafter"/>
</dbReference>
<dbReference type="Proteomes" id="UP000678393">
    <property type="component" value="Unassembled WGS sequence"/>
</dbReference>
<feature type="compositionally biased region" description="Basic and acidic residues" evidence="5">
    <location>
        <begin position="341"/>
        <end position="356"/>
    </location>
</feature>
<feature type="compositionally biased region" description="Polar residues" evidence="5">
    <location>
        <begin position="1"/>
        <end position="14"/>
    </location>
</feature>
<feature type="compositionally biased region" description="Polar residues" evidence="5">
    <location>
        <begin position="169"/>
        <end position="179"/>
    </location>
</feature>
<dbReference type="OrthoDB" id="26679at2759"/>
<evidence type="ECO:0000256" key="3">
    <source>
        <dbReference type="ARBA" id="ARBA00023128"/>
    </source>
</evidence>
<comment type="subcellular location">
    <subcellularLocation>
        <location evidence="1">Mitochondrion</location>
    </subcellularLocation>
</comment>
<feature type="compositionally biased region" description="Basic and acidic residues" evidence="5">
    <location>
        <begin position="299"/>
        <end position="312"/>
    </location>
</feature>
<feature type="domain" description="TLDc" evidence="6">
    <location>
        <begin position="543"/>
        <end position="706"/>
    </location>
</feature>
<feature type="compositionally biased region" description="Basic and acidic residues" evidence="5">
    <location>
        <begin position="123"/>
        <end position="136"/>
    </location>
</feature>
<evidence type="ECO:0000256" key="5">
    <source>
        <dbReference type="SAM" id="MobiDB-lite"/>
    </source>
</evidence>
<feature type="non-terminal residue" evidence="7">
    <location>
        <position position="706"/>
    </location>
</feature>
<dbReference type="GO" id="GO:0005739">
    <property type="term" value="C:mitochondrion"/>
    <property type="evidence" value="ECO:0007669"/>
    <property type="project" value="UniProtKB-SubCell"/>
</dbReference>
<feature type="region of interest" description="Disordered" evidence="5">
    <location>
        <begin position="123"/>
        <end position="275"/>
    </location>
</feature>
<comment type="similarity">
    <text evidence="2">Belongs to the OXR1 family.</text>
</comment>
<evidence type="ECO:0000256" key="1">
    <source>
        <dbReference type="ARBA" id="ARBA00004173"/>
    </source>
</evidence>
<dbReference type="AlphaFoldDB" id="A0A8S3ZZJ0"/>
<feature type="compositionally biased region" description="Basic and acidic residues" evidence="5">
    <location>
        <begin position="41"/>
        <end position="53"/>
    </location>
</feature>
<evidence type="ECO:0000313" key="8">
    <source>
        <dbReference type="Proteomes" id="UP000678393"/>
    </source>
</evidence>
<comment type="caution">
    <text evidence="7">The sequence shown here is derived from an EMBL/GenBank/DDBJ whole genome shotgun (WGS) entry which is preliminary data.</text>
</comment>
<evidence type="ECO:0000313" key="7">
    <source>
        <dbReference type="EMBL" id="CAG5133035.1"/>
    </source>
</evidence>
<feature type="compositionally biased region" description="Polar residues" evidence="5">
    <location>
        <begin position="235"/>
        <end position="246"/>
    </location>
</feature>
<feature type="non-terminal residue" evidence="7">
    <location>
        <position position="1"/>
    </location>
</feature>
<sequence>DTNITSSPSLSNHTLHIIPPPGPANAATDEVSDSLPPEQNSEVHNKSSREHQQKFIRMPVRRLLEDEMDALAGGTMVKGTLLVTTNVIMFDSDVSDPLVVSSVDPQKFNMVVYMEEIKSKTHESPVQHKLAAEEGHSSPAHSFQPLHFTDKSPSNIVSHPHAVHGQSVLELSQSSTRGADSNEEVAKLSISDNAEQPQLTEKKADGCHAVKTNLDDSDKSDSLGNSSDEEEKSPSVRSRSATLDNDTTSEEKESKREKSPLHITKSLSGRSSPWSSKAQSMVDKLALQVSSLSWGDTSVDQKDKSPKSRDSSPHSSYFRAPAPISRLFNYTSNLFQGQPAADKDSPPSTADIKEKSSPSPRLQLKSHFTKEDMSRALGPDPRGFLLRSDSRHFVDPPLYLQIRRGVRKNVQIMQTRAFDHWNTGPVLNEYWFVVPRVMGDKLYNFLMTWQPDAYGDEEETQPRGQFFYDADEVNSLGIPFIKVTAGDESREDLLLSDDHFRESEKTWEILSKEEIYGAEKQQSLYRQDTIDDSSPPELIGPTVIINPEYMRAILRSLPPSMTVGYDWKLVYGTHKHGYSLQNMYMKTEELEEDEPVLLFITDTHGAVFGAYLSNTIRQSETFYGTGATFLFTFLPEFKKFPWRRNNNYFMHGTKDFFAVGAGEGVFGLWLDSDLNKGRSYPCTTFMNDVLATEEDFSILQLEVWKF</sequence>
<gene>
    <name evidence="7" type="ORF">CUNI_LOCUS18593</name>
</gene>
<dbReference type="PROSITE" id="PS51886">
    <property type="entry name" value="TLDC"/>
    <property type="match status" value="1"/>
</dbReference>
<name>A0A8S3ZZJ0_9EUPU</name>
<keyword evidence="3" id="KW-0496">Mitochondrion</keyword>
<feature type="compositionally biased region" description="Polar residues" evidence="5">
    <location>
        <begin position="190"/>
        <end position="199"/>
    </location>
</feature>
<feature type="region of interest" description="Disordered" evidence="5">
    <location>
        <begin position="1"/>
        <end position="54"/>
    </location>
</feature>
<feature type="region of interest" description="Disordered" evidence="5">
    <location>
        <begin position="336"/>
        <end position="361"/>
    </location>
</feature>
<dbReference type="InterPro" id="IPR006571">
    <property type="entry name" value="TLDc_dom"/>
</dbReference>
<dbReference type="Pfam" id="PF07534">
    <property type="entry name" value="TLD"/>
    <property type="match status" value="1"/>
</dbReference>
<evidence type="ECO:0000259" key="6">
    <source>
        <dbReference type="PROSITE" id="PS51886"/>
    </source>
</evidence>